<comment type="subcellular location">
    <subcellularLocation>
        <location evidence="2">Mitochondrion outer membrane</location>
        <topology evidence="2">Single-pass membrane protein</topology>
    </subcellularLocation>
</comment>
<dbReference type="Gene3D" id="3.40.50.80">
    <property type="entry name" value="Nucleotide-binding domain of ferredoxin-NADP reductase (FNR) module"/>
    <property type="match status" value="1"/>
</dbReference>
<evidence type="ECO:0000256" key="14">
    <source>
        <dbReference type="PIRSR" id="PIRSR601834-1"/>
    </source>
</evidence>
<dbReference type="GO" id="GO:0090524">
    <property type="term" value="F:cytochrome-b5 reductase activity, acting on NADH"/>
    <property type="evidence" value="ECO:0007669"/>
    <property type="project" value="UniProtKB-EC"/>
</dbReference>
<dbReference type="InterPro" id="IPR001709">
    <property type="entry name" value="Flavoprot_Pyr_Nucl_cyt_Rdtase"/>
</dbReference>
<dbReference type="InterPro" id="IPR017927">
    <property type="entry name" value="FAD-bd_FR_type"/>
</dbReference>
<evidence type="ECO:0000256" key="10">
    <source>
        <dbReference type="ARBA" id="ARBA00023027"/>
    </source>
</evidence>
<evidence type="ECO:0000256" key="6">
    <source>
        <dbReference type="ARBA" id="ARBA00022787"/>
    </source>
</evidence>
<evidence type="ECO:0000259" key="16">
    <source>
        <dbReference type="PROSITE" id="PS51384"/>
    </source>
</evidence>
<feature type="binding site" evidence="14">
    <location>
        <position position="185"/>
    </location>
    <ligand>
        <name>FAD</name>
        <dbReference type="ChEBI" id="CHEBI:57692"/>
    </ligand>
</feature>
<keyword evidence="10 15" id="KW-0520">NAD</keyword>
<organism evidence="17 18">
    <name type="scientific">Hanseniaspora guilliermondii</name>
    <dbReference type="NCBI Taxonomy" id="56406"/>
    <lineage>
        <taxon>Eukaryota</taxon>
        <taxon>Fungi</taxon>
        <taxon>Dikarya</taxon>
        <taxon>Ascomycota</taxon>
        <taxon>Saccharomycotina</taxon>
        <taxon>Saccharomycetes</taxon>
        <taxon>Saccharomycodales</taxon>
        <taxon>Saccharomycodaceae</taxon>
        <taxon>Hanseniaspora</taxon>
    </lineage>
</organism>
<accession>A0A1L0B3B3</accession>
<dbReference type="Proteomes" id="UP000183365">
    <property type="component" value="Unassembled WGS sequence"/>
</dbReference>
<dbReference type="PROSITE" id="PS51384">
    <property type="entry name" value="FAD_FR"/>
    <property type="match status" value="1"/>
</dbReference>
<comment type="similarity">
    <text evidence="3 15">Belongs to the flavoprotein pyridine nucleotide cytochrome reductase family.</text>
</comment>
<dbReference type="GO" id="GO:0003954">
    <property type="term" value="F:NADH dehydrogenase activity"/>
    <property type="evidence" value="ECO:0007669"/>
    <property type="project" value="EnsemblFungi"/>
</dbReference>
<feature type="binding site" evidence="14">
    <location>
        <position position="118"/>
    </location>
    <ligand>
        <name>FAD</name>
        <dbReference type="ChEBI" id="CHEBI:57692"/>
    </ligand>
</feature>
<dbReference type="Pfam" id="PF00970">
    <property type="entry name" value="FAD_binding_6"/>
    <property type="match status" value="1"/>
</dbReference>
<keyword evidence="11" id="KW-0496">Mitochondrion</keyword>
<evidence type="ECO:0000313" key="18">
    <source>
        <dbReference type="Proteomes" id="UP000183365"/>
    </source>
</evidence>
<evidence type="ECO:0000256" key="9">
    <source>
        <dbReference type="ARBA" id="ARBA00023002"/>
    </source>
</evidence>
<dbReference type="AlphaFoldDB" id="A0A1L0B3B3"/>
<evidence type="ECO:0000256" key="4">
    <source>
        <dbReference type="ARBA" id="ARBA00022630"/>
    </source>
</evidence>
<dbReference type="InterPro" id="IPR001834">
    <property type="entry name" value="CBR-like"/>
</dbReference>
<dbReference type="FunFam" id="3.40.50.80:FF:000009">
    <property type="entry name" value="NADH-cytochrome b5 reductase"/>
    <property type="match status" value="1"/>
</dbReference>
<feature type="binding site" evidence="14">
    <location>
        <position position="134"/>
    </location>
    <ligand>
        <name>FAD</name>
        <dbReference type="ChEBI" id="CHEBI:57692"/>
    </ligand>
</feature>
<feature type="binding site" evidence="14">
    <location>
        <position position="117"/>
    </location>
    <ligand>
        <name>FAD</name>
        <dbReference type="ChEBI" id="CHEBI:57692"/>
    </ligand>
</feature>
<dbReference type="CDD" id="cd06183">
    <property type="entry name" value="cyt_b5_reduct_like"/>
    <property type="match status" value="1"/>
</dbReference>
<evidence type="ECO:0000256" key="11">
    <source>
        <dbReference type="ARBA" id="ARBA00023128"/>
    </source>
</evidence>
<keyword evidence="6" id="KW-1000">Mitochondrion outer membrane</keyword>
<evidence type="ECO:0000313" key="17">
    <source>
        <dbReference type="EMBL" id="SGZ40874.1"/>
    </source>
</evidence>
<gene>
    <name evidence="17" type="ORF">HGUI_03074</name>
</gene>
<dbReference type="SUPFAM" id="SSF63380">
    <property type="entry name" value="Riboflavin synthase domain-like"/>
    <property type="match status" value="1"/>
</dbReference>
<feature type="binding site" evidence="14">
    <location>
        <position position="119"/>
    </location>
    <ligand>
        <name>FAD</name>
        <dbReference type="ChEBI" id="CHEBI:57692"/>
    </ligand>
</feature>
<evidence type="ECO:0000256" key="8">
    <source>
        <dbReference type="ARBA" id="ARBA00022989"/>
    </source>
</evidence>
<dbReference type="GO" id="GO:0006696">
    <property type="term" value="P:ergosterol biosynthetic process"/>
    <property type="evidence" value="ECO:0007669"/>
    <property type="project" value="EnsemblFungi"/>
</dbReference>
<name>A0A1L0B3B3_9ASCO</name>
<dbReference type="InterPro" id="IPR001433">
    <property type="entry name" value="OxRdtase_FAD/NAD-bd"/>
</dbReference>
<evidence type="ECO:0000256" key="7">
    <source>
        <dbReference type="ARBA" id="ARBA00022827"/>
    </source>
</evidence>
<evidence type="ECO:0000256" key="1">
    <source>
        <dbReference type="ARBA" id="ARBA00001974"/>
    </source>
</evidence>
<keyword evidence="4 14" id="KW-0285">Flavoprotein</keyword>
<keyword evidence="5" id="KW-0812">Transmembrane</keyword>
<dbReference type="PANTHER" id="PTHR19370">
    <property type="entry name" value="NADH-CYTOCHROME B5 REDUCTASE"/>
    <property type="match status" value="1"/>
</dbReference>
<keyword evidence="18" id="KW-1185">Reference proteome</keyword>
<keyword evidence="8" id="KW-1133">Transmembrane helix</keyword>
<dbReference type="EC" id="1.6.2.2" evidence="15"/>
<dbReference type="PANTHER" id="PTHR19370:SF171">
    <property type="entry name" value="NADH-CYTOCHROME B5 REDUCTASE 2"/>
    <property type="match status" value="1"/>
</dbReference>
<evidence type="ECO:0000256" key="12">
    <source>
        <dbReference type="ARBA" id="ARBA00023136"/>
    </source>
</evidence>
<sequence length="311" mass="34590">MFKSKYLYPTLATVAAVSATGVYLNQNKELAASLKQNIQSLNIFKNFTVANESADKSKVFLGDGNWIDLKISKIEELSHDTKRFTFAFEDPEQVSGLKTASCILAKYVTPKGNNVIRPYTPTTDVDHKGSLDLVIKRYPDGKFGNHIHSLKEGDSVTFKGGILKWDWKPNSFPEIVLLGGGTGITPLYQLINEITKNPEDKTKIKLFYGNKSESDILLKKELDSIASKYPDQVEIKYYLDNVDASKKDFKKGFITKEDLSSHVKPENQVFVCGPPPFMKAFSGPKKSPSDQGELTGVLADLGASKENVFKF</sequence>
<dbReference type="GO" id="GO:0005741">
    <property type="term" value="C:mitochondrial outer membrane"/>
    <property type="evidence" value="ECO:0007669"/>
    <property type="project" value="UniProtKB-SubCell"/>
</dbReference>
<feature type="binding site" evidence="14">
    <location>
        <position position="142"/>
    </location>
    <ligand>
        <name>FAD</name>
        <dbReference type="ChEBI" id="CHEBI:57692"/>
    </ligand>
</feature>
<keyword evidence="12" id="KW-0472">Membrane</keyword>
<feature type="domain" description="FAD-binding FR-type" evidence="16">
    <location>
        <begin position="64"/>
        <end position="174"/>
    </location>
</feature>
<evidence type="ECO:0000256" key="13">
    <source>
        <dbReference type="ARBA" id="ARBA00047682"/>
    </source>
</evidence>
<evidence type="ECO:0000256" key="3">
    <source>
        <dbReference type="ARBA" id="ARBA00006105"/>
    </source>
</evidence>
<dbReference type="GO" id="GO:0034599">
    <property type="term" value="P:cellular response to oxidative stress"/>
    <property type="evidence" value="ECO:0007669"/>
    <property type="project" value="EnsemblFungi"/>
</dbReference>
<protein>
    <recommendedName>
        <fullName evidence="15">NADH-cytochrome b5 reductase</fullName>
        <ecNumber evidence="15">1.6.2.2</ecNumber>
    </recommendedName>
</protein>
<keyword evidence="7 14" id="KW-0274">FAD</keyword>
<dbReference type="PRINTS" id="PR00371">
    <property type="entry name" value="FPNCR"/>
</dbReference>
<dbReference type="OrthoDB" id="432685at2759"/>
<dbReference type="SUPFAM" id="SSF52343">
    <property type="entry name" value="Ferredoxin reductase-like, C-terminal NADP-linked domain"/>
    <property type="match status" value="1"/>
</dbReference>
<dbReference type="FunFam" id="2.40.30.10:FF:000032">
    <property type="entry name" value="NADH-cytochrome b5 reductase"/>
    <property type="match status" value="1"/>
</dbReference>
<dbReference type="InterPro" id="IPR017938">
    <property type="entry name" value="Riboflavin_synthase-like_b-brl"/>
</dbReference>
<evidence type="ECO:0000256" key="5">
    <source>
        <dbReference type="ARBA" id="ARBA00022692"/>
    </source>
</evidence>
<comment type="catalytic activity">
    <reaction evidence="13 15">
        <text>2 Fe(III)-[cytochrome b5] + NADH = 2 Fe(II)-[cytochrome b5] + NAD(+) + H(+)</text>
        <dbReference type="Rhea" id="RHEA:46680"/>
        <dbReference type="Rhea" id="RHEA-COMP:10438"/>
        <dbReference type="Rhea" id="RHEA-COMP:10439"/>
        <dbReference type="ChEBI" id="CHEBI:15378"/>
        <dbReference type="ChEBI" id="CHEBI:29033"/>
        <dbReference type="ChEBI" id="CHEBI:29034"/>
        <dbReference type="ChEBI" id="CHEBI:57540"/>
        <dbReference type="ChEBI" id="CHEBI:57945"/>
        <dbReference type="EC" id="1.6.2.2"/>
    </reaction>
</comment>
<dbReference type="Gene3D" id="2.40.30.10">
    <property type="entry name" value="Translation factors"/>
    <property type="match status" value="1"/>
</dbReference>
<dbReference type="InterPro" id="IPR008333">
    <property type="entry name" value="Cbr1-like_FAD-bd_dom"/>
</dbReference>
<dbReference type="VEuPathDB" id="FungiDB:HGUI_03074"/>
<reference evidence="18" key="1">
    <citation type="submission" date="2016-11" db="EMBL/GenBank/DDBJ databases">
        <authorList>
            <person name="Guldener U."/>
        </authorList>
    </citation>
    <scope>NUCLEOTIDE SEQUENCE [LARGE SCALE GENOMIC DNA]</scope>
</reference>
<comment type="cofactor">
    <cofactor evidence="1 14 15">
        <name>FAD</name>
        <dbReference type="ChEBI" id="CHEBI:57692"/>
    </cofactor>
</comment>
<dbReference type="InterPro" id="IPR039261">
    <property type="entry name" value="FNR_nucleotide-bd"/>
</dbReference>
<feature type="binding site" evidence="14">
    <location>
        <position position="136"/>
    </location>
    <ligand>
        <name>FAD</name>
        <dbReference type="ChEBI" id="CHEBI:57692"/>
    </ligand>
</feature>
<dbReference type="GO" id="GO:0005758">
    <property type="term" value="C:mitochondrial intermembrane space"/>
    <property type="evidence" value="ECO:0007669"/>
    <property type="project" value="EnsemblFungi"/>
</dbReference>
<evidence type="ECO:0000256" key="15">
    <source>
        <dbReference type="RuleBase" id="RU361226"/>
    </source>
</evidence>
<keyword evidence="9 15" id="KW-0560">Oxidoreductase</keyword>
<proteinExistence type="inferred from homology"/>
<dbReference type="PRINTS" id="PR00406">
    <property type="entry name" value="CYTB5RDTASE"/>
</dbReference>
<dbReference type="EMBL" id="FQNF01000068">
    <property type="protein sequence ID" value="SGZ40874.1"/>
    <property type="molecule type" value="Genomic_DNA"/>
</dbReference>
<dbReference type="Pfam" id="PF00175">
    <property type="entry name" value="NAD_binding_1"/>
    <property type="match status" value="1"/>
</dbReference>
<evidence type="ECO:0000256" key="2">
    <source>
        <dbReference type="ARBA" id="ARBA00004572"/>
    </source>
</evidence>